<organism evidence="1 2">
    <name type="scientific">Pseudomonas violetae</name>
    <dbReference type="NCBI Taxonomy" id="2915813"/>
    <lineage>
        <taxon>Bacteria</taxon>
        <taxon>Pseudomonadati</taxon>
        <taxon>Pseudomonadota</taxon>
        <taxon>Gammaproteobacteria</taxon>
        <taxon>Pseudomonadales</taxon>
        <taxon>Pseudomonadaceae</taxon>
        <taxon>Pseudomonas</taxon>
    </lineage>
</organism>
<protein>
    <submittedName>
        <fullName evidence="1">Uncharacterized protein</fullName>
    </submittedName>
</protein>
<dbReference type="RefSeq" id="WP_247295170.1">
    <property type="nucleotide sequence ID" value="NZ_JAKNRW010000062.1"/>
</dbReference>
<gene>
    <name evidence="1" type="ORF">L9059_29695</name>
</gene>
<name>A0ABT0F8H3_9PSED</name>
<evidence type="ECO:0000313" key="2">
    <source>
        <dbReference type="Proteomes" id="UP001299876"/>
    </source>
</evidence>
<evidence type="ECO:0000313" key="1">
    <source>
        <dbReference type="EMBL" id="MCK1794280.1"/>
    </source>
</evidence>
<dbReference type="Proteomes" id="UP001299876">
    <property type="component" value="Unassembled WGS sequence"/>
</dbReference>
<sequence length="105" mass="12412">MAYPTAEEIATKIEFIHNSSFGGKTRGRFRIEDDLMRELCGRPGRLEDKTFEAIRKACADLGFKITRLKEYGCYAVMEIKKMVAWRKLTVRALNEIRKDEYWDWK</sequence>
<keyword evidence="2" id="KW-1185">Reference proteome</keyword>
<reference evidence="1 2" key="1">
    <citation type="submission" date="2022-02" db="EMBL/GenBank/DDBJ databases">
        <title>Comparative genomics of the first Antarctic Pseudomonas spp. capable of biotransforming 2,4,6-Trinitrotoluene.</title>
        <authorList>
            <person name="Cabrera M.A."/>
            <person name="Marquez S.L."/>
            <person name="Perez-Donoso J.M."/>
        </authorList>
    </citation>
    <scope>NUCLEOTIDE SEQUENCE [LARGE SCALE GENOMIC DNA]</scope>
    <source>
        <strain evidence="1 2">TNT19</strain>
    </source>
</reference>
<dbReference type="EMBL" id="JAKNRW010000062">
    <property type="protein sequence ID" value="MCK1794280.1"/>
    <property type="molecule type" value="Genomic_DNA"/>
</dbReference>
<accession>A0ABT0F8H3</accession>
<proteinExistence type="predicted"/>
<comment type="caution">
    <text evidence="1">The sequence shown here is derived from an EMBL/GenBank/DDBJ whole genome shotgun (WGS) entry which is preliminary data.</text>
</comment>